<evidence type="ECO:0000313" key="1">
    <source>
        <dbReference type="EMBL" id="KRZ04666.1"/>
    </source>
</evidence>
<gene>
    <name evidence="1" type="ORF">T11_14974</name>
</gene>
<keyword evidence="2" id="KW-1185">Reference proteome</keyword>
<proteinExistence type="predicted"/>
<comment type="caution">
    <text evidence="1">The sequence shown here is derived from an EMBL/GenBank/DDBJ whole genome shotgun (WGS) entry which is preliminary data.</text>
</comment>
<protein>
    <submittedName>
        <fullName evidence="1">Uncharacterized protein</fullName>
    </submittedName>
</protein>
<sequence length="171" mass="19474">MVTSNSDTPKEKRRCSVMCRLSNAEQIHRASCLPDIDSFSSGASPQSNGFTEAAVELTKKRIAVSWTSESFDEDKFSTSILLYKNVPCQEGASPAMLALNRPIEDCLPMHDTTFAVEWRWEVSAQEQQKEGEKERQVYYYNLHTQELTPLKISAQVLVQHRITKKWSTRVS</sequence>
<dbReference type="Proteomes" id="UP000055024">
    <property type="component" value="Unassembled WGS sequence"/>
</dbReference>
<dbReference type="AlphaFoldDB" id="A0A0V1H3I8"/>
<reference evidence="1 2" key="1">
    <citation type="submission" date="2015-01" db="EMBL/GenBank/DDBJ databases">
        <title>Evolution of Trichinella species and genotypes.</title>
        <authorList>
            <person name="Korhonen P.K."/>
            <person name="Edoardo P."/>
            <person name="Giuseppe L.R."/>
            <person name="Gasser R.B."/>
        </authorList>
    </citation>
    <scope>NUCLEOTIDE SEQUENCE [LARGE SCALE GENOMIC DNA]</scope>
    <source>
        <strain evidence="1">ISS1029</strain>
    </source>
</reference>
<dbReference type="EMBL" id="JYDP01000158">
    <property type="protein sequence ID" value="KRZ04666.1"/>
    <property type="molecule type" value="Genomic_DNA"/>
</dbReference>
<accession>A0A0V1H3I8</accession>
<organism evidence="1 2">
    <name type="scientific">Trichinella zimbabwensis</name>
    <dbReference type="NCBI Taxonomy" id="268475"/>
    <lineage>
        <taxon>Eukaryota</taxon>
        <taxon>Metazoa</taxon>
        <taxon>Ecdysozoa</taxon>
        <taxon>Nematoda</taxon>
        <taxon>Enoplea</taxon>
        <taxon>Dorylaimia</taxon>
        <taxon>Trichinellida</taxon>
        <taxon>Trichinellidae</taxon>
        <taxon>Trichinella</taxon>
    </lineage>
</organism>
<name>A0A0V1H3I8_9BILA</name>
<dbReference type="OrthoDB" id="6365049at2759"/>
<evidence type="ECO:0000313" key="2">
    <source>
        <dbReference type="Proteomes" id="UP000055024"/>
    </source>
</evidence>